<dbReference type="Proteomes" id="UP000239494">
    <property type="component" value="Unassembled WGS sequence"/>
</dbReference>
<dbReference type="EMBL" id="PVTF01000007">
    <property type="protein sequence ID" value="PRY39901.1"/>
    <property type="molecule type" value="Genomic_DNA"/>
</dbReference>
<organism evidence="1 2">
    <name type="scientific">Umezawaea tangerina</name>
    <dbReference type="NCBI Taxonomy" id="84725"/>
    <lineage>
        <taxon>Bacteria</taxon>
        <taxon>Bacillati</taxon>
        <taxon>Actinomycetota</taxon>
        <taxon>Actinomycetes</taxon>
        <taxon>Pseudonocardiales</taxon>
        <taxon>Pseudonocardiaceae</taxon>
        <taxon>Umezawaea</taxon>
    </lineage>
</organism>
<gene>
    <name evidence="1" type="ORF">CLV43_107488</name>
</gene>
<evidence type="ECO:0000313" key="2">
    <source>
        <dbReference type="Proteomes" id="UP000239494"/>
    </source>
</evidence>
<reference evidence="1 2" key="1">
    <citation type="submission" date="2018-03" db="EMBL/GenBank/DDBJ databases">
        <title>Genomic Encyclopedia of Archaeal and Bacterial Type Strains, Phase II (KMG-II): from individual species to whole genera.</title>
        <authorList>
            <person name="Goeker M."/>
        </authorList>
    </citation>
    <scope>NUCLEOTIDE SEQUENCE [LARGE SCALE GENOMIC DNA]</scope>
    <source>
        <strain evidence="1 2">DSM 44720</strain>
    </source>
</reference>
<comment type="caution">
    <text evidence="1">The sequence shown here is derived from an EMBL/GenBank/DDBJ whole genome shotgun (WGS) entry which is preliminary data.</text>
</comment>
<dbReference type="AlphaFoldDB" id="A0A2T0T2N1"/>
<evidence type="ECO:0000313" key="1">
    <source>
        <dbReference type="EMBL" id="PRY39901.1"/>
    </source>
</evidence>
<proteinExistence type="predicted"/>
<sequence length="51" mass="5507">MRVAKKRKGSMAPYVALLIAVVIFVPALREAALNLLAPLLDKVKELSPFGS</sequence>
<accession>A0A2T0T2N1</accession>
<protein>
    <submittedName>
        <fullName evidence="1">Uncharacterized protein</fullName>
    </submittedName>
</protein>
<name>A0A2T0T2N1_9PSEU</name>
<keyword evidence="2" id="KW-1185">Reference proteome</keyword>